<dbReference type="RefSeq" id="WP_344323918.1">
    <property type="nucleotide sequence ID" value="NZ_BAAASZ010000026.1"/>
</dbReference>
<keyword evidence="4" id="KW-1185">Reference proteome</keyword>
<evidence type="ECO:0000256" key="2">
    <source>
        <dbReference type="SAM" id="Phobius"/>
    </source>
</evidence>
<dbReference type="Pfam" id="PF04341">
    <property type="entry name" value="DUF485"/>
    <property type="match status" value="1"/>
</dbReference>
<proteinExistence type="predicted"/>
<dbReference type="PANTHER" id="PTHR38441">
    <property type="entry name" value="INTEGRAL MEMBRANE PROTEIN-RELATED"/>
    <property type="match status" value="1"/>
</dbReference>
<protein>
    <submittedName>
        <fullName evidence="3">DUF485 domain-containing protein</fullName>
    </submittedName>
</protein>
<sequence>MRIDDPWHDVLASGWGGRHDEPATPVPERSGIGTDAHTAARLAVHRSAAFQEMRRRHRRFVLPAAAAFLAWYLAYAITATTAPGLLGRPLGDGPFTVGMLAGLTQFALVFLWVWAYARHARLHRDRTALELRWHVQDLARGPGGEQGGADR</sequence>
<dbReference type="Proteomes" id="UP001501638">
    <property type="component" value="Unassembled WGS sequence"/>
</dbReference>
<name>A0ABN3K3P5_9ACTN</name>
<keyword evidence="2" id="KW-0812">Transmembrane</keyword>
<feature type="region of interest" description="Disordered" evidence="1">
    <location>
        <begin position="13"/>
        <end position="32"/>
    </location>
</feature>
<evidence type="ECO:0000256" key="1">
    <source>
        <dbReference type="SAM" id="MobiDB-lite"/>
    </source>
</evidence>
<reference evidence="3 4" key="1">
    <citation type="journal article" date="2019" name="Int. J. Syst. Evol. Microbiol.">
        <title>The Global Catalogue of Microorganisms (GCM) 10K type strain sequencing project: providing services to taxonomists for standard genome sequencing and annotation.</title>
        <authorList>
            <consortium name="The Broad Institute Genomics Platform"/>
            <consortium name="The Broad Institute Genome Sequencing Center for Infectious Disease"/>
            <person name="Wu L."/>
            <person name="Ma J."/>
        </authorList>
    </citation>
    <scope>NUCLEOTIDE SEQUENCE [LARGE SCALE GENOMIC DNA]</scope>
    <source>
        <strain evidence="3 4">JCM 6305</strain>
    </source>
</reference>
<evidence type="ECO:0000313" key="3">
    <source>
        <dbReference type="EMBL" id="GAA2448653.1"/>
    </source>
</evidence>
<dbReference type="PANTHER" id="PTHR38441:SF1">
    <property type="entry name" value="MEMBRANE PROTEIN"/>
    <property type="match status" value="1"/>
</dbReference>
<keyword evidence="2" id="KW-0472">Membrane</keyword>
<evidence type="ECO:0000313" key="4">
    <source>
        <dbReference type="Proteomes" id="UP001501638"/>
    </source>
</evidence>
<keyword evidence="2" id="KW-1133">Transmembrane helix</keyword>
<dbReference type="EMBL" id="BAAASZ010000026">
    <property type="protein sequence ID" value="GAA2448653.1"/>
    <property type="molecule type" value="Genomic_DNA"/>
</dbReference>
<accession>A0ABN3K3P5</accession>
<dbReference type="InterPro" id="IPR007436">
    <property type="entry name" value="DUF485"/>
</dbReference>
<comment type="caution">
    <text evidence="3">The sequence shown here is derived from an EMBL/GenBank/DDBJ whole genome shotgun (WGS) entry which is preliminary data.</text>
</comment>
<organism evidence="3 4">
    <name type="scientific">Streptomyces macrosporus</name>
    <dbReference type="NCBI Taxonomy" id="44032"/>
    <lineage>
        <taxon>Bacteria</taxon>
        <taxon>Bacillati</taxon>
        <taxon>Actinomycetota</taxon>
        <taxon>Actinomycetes</taxon>
        <taxon>Kitasatosporales</taxon>
        <taxon>Streptomycetaceae</taxon>
        <taxon>Streptomyces</taxon>
    </lineage>
</organism>
<gene>
    <name evidence="3" type="ORF">GCM10010405_35000</name>
</gene>
<feature type="transmembrane region" description="Helical" evidence="2">
    <location>
        <begin position="97"/>
        <end position="117"/>
    </location>
</feature>
<feature type="transmembrane region" description="Helical" evidence="2">
    <location>
        <begin position="60"/>
        <end position="77"/>
    </location>
</feature>